<name>Q1QRF1_NITHX</name>
<dbReference type="RefSeq" id="WP_011508900.1">
    <property type="nucleotide sequence ID" value="NC_007964.1"/>
</dbReference>
<protein>
    <submittedName>
        <fullName evidence="1">Uncharacterized protein</fullName>
    </submittedName>
</protein>
<evidence type="ECO:0000313" key="1">
    <source>
        <dbReference type="EMBL" id="ABE61196.1"/>
    </source>
</evidence>
<dbReference type="eggNOG" id="ENOG5032W89">
    <property type="taxonomic scope" value="Bacteria"/>
</dbReference>
<keyword evidence="2" id="KW-1185">Reference proteome</keyword>
<accession>Q1QRF1</accession>
<dbReference type="EMBL" id="CP000319">
    <property type="protein sequence ID" value="ABE61196.1"/>
    <property type="molecule type" value="Genomic_DNA"/>
</dbReference>
<dbReference type="Proteomes" id="UP000001953">
    <property type="component" value="Chromosome"/>
</dbReference>
<dbReference type="KEGG" id="nha:Nham_0300"/>
<reference evidence="1 2" key="1">
    <citation type="submission" date="2006-03" db="EMBL/GenBank/DDBJ databases">
        <title>Complete sequence of chromosome of Nitrobacter hamburgensis X14.</title>
        <authorList>
            <consortium name="US DOE Joint Genome Institute"/>
            <person name="Copeland A."/>
            <person name="Lucas S."/>
            <person name="Lapidus A."/>
            <person name="Barry K."/>
            <person name="Detter J.C."/>
            <person name="Glavina del Rio T."/>
            <person name="Hammon N."/>
            <person name="Israni S."/>
            <person name="Dalin E."/>
            <person name="Tice H."/>
            <person name="Pitluck S."/>
            <person name="Chain P."/>
            <person name="Malfatti S."/>
            <person name="Shin M."/>
            <person name="Vergez L."/>
            <person name="Schmutz J."/>
            <person name="Larimer F."/>
            <person name="Land M."/>
            <person name="Hauser L."/>
            <person name="Kyrpides N."/>
            <person name="Ivanova N."/>
            <person name="Ward B."/>
            <person name="Arp D."/>
            <person name="Klotz M."/>
            <person name="Stein L."/>
            <person name="O'Mullan G."/>
            <person name="Starkenburg S."/>
            <person name="Sayavedra L."/>
            <person name="Poret-Peterson A.T."/>
            <person name="Gentry M.E."/>
            <person name="Bruce D."/>
            <person name="Richardson P."/>
        </authorList>
    </citation>
    <scope>NUCLEOTIDE SEQUENCE [LARGE SCALE GENOMIC DNA]</scope>
    <source>
        <strain evidence="2">DSM 10229 / NCIMB 13809 / X14</strain>
    </source>
</reference>
<sequence>MPNGNPPVVKFRLGSVTASVWQNEKHYNVTLAKSYKDGEEWKETDSFGGGDLMNAVRVLQRAESFISDQH</sequence>
<dbReference type="HOGENOM" id="CLU_182241_0_0_5"/>
<dbReference type="STRING" id="323097.Nham_0300"/>
<proteinExistence type="predicted"/>
<gene>
    <name evidence="1" type="ordered locus">Nham_0300</name>
</gene>
<dbReference type="OrthoDB" id="7870893at2"/>
<evidence type="ECO:0000313" key="2">
    <source>
        <dbReference type="Proteomes" id="UP000001953"/>
    </source>
</evidence>
<organism evidence="1 2">
    <name type="scientific">Nitrobacter hamburgensis (strain DSM 10229 / NCIMB 13809 / X14)</name>
    <dbReference type="NCBI Taxonomy" id="323097"/>
    <lineage>
        <taxon>Bacteria</taxon>
        <taxon>Pseudomonadati</taxon>
        <taxon>Pseudomonadota</taxon>
        <taxon>Alphaproteobacteria</taxon>
        <taxon>Hyphomicrobiales</taxon>
        <taxon>Nitrobacteraceae</taxon>
        <taxon>Nitrobacter</taxon>
    </lineage>
</organism>
<dbReference type="AlphaFoldDB" id="Q1QRF1"/>